<feature type="domain" description="FAS1" evidence="1">
    <location>
        <begin position="39"/>
        <end position="172"/>
    </location>
</feature>
<feature type="domain" description="FAS1" evidence="1">
    <location>
        <begin position="176"/>
        <end position="317"/>
    </location>
</feature>
<sequence>MTTKVTSGIFRKTGMICTVAAAILFSACDKNDDKDGMPANTITTVVVTDANFSLLESALIHAGLTDALSGTGPFTVFAPDNAAFAAAGLETEAKIKAVPAETLKKILLYHVVPQKISSSQIATASNVAVKTANDLTIYVTKNGNGVFVNGIPVKKADVSASNGVIHVINSVLMPPAGNIVETAAANPNFSLLVAAVTRASQGSTNVAQVLSGEGPLTVFAPTNQAFINAGFANAAAIQAADPAVLTSILTYHVVPGRIFSSDLSEGAKPATANGGTVTITLAGGARVKGNGNTTASVISPANLLTTNGVIHVIDHVLLP</sequence>
<dbReference type="PANTHER" id="PTHR10900:SF77">
    <property type="entry name" value="FI19380P1"/>
    <property type="match status" value="1"/>
</dbReference>
<proteinExistence type="predicted"/>
<dbReference type="Proteomes" id="UP001485459">
    <property type="component" value="Chromosome"/>
</dbReference>
<dbReference type="InterPro" id="IPR036378">
    <property type="entry name" value="FAS1_dom_sf"/>
</dbReference>
<dbReference type="Pfam" id="PF02469">
    <property type="entry name" value="Fasciclin"/>
    <property type="match status" value="2"/>
</dbReference>
<dbReference type="SUPFAM" id="SSF82153">
    <property type="entry name" value="FAS1 domain"/>
    <property type="match status" value="2"/>
</dbReference>
<organism evidence="2 3">
    <name type="scientific">Chitinophaga pollutisoli</name>
    <dbReference type="NCBI Taxonomy" id="3133966"/>
    <lineage>
        <taxon>Bacteria</taxon>
        <taxon>Pseudomonadati</taxon>
        <taxon>Bacteroidota</taxon>
        <taxon>Chitinophagia</taxon>
        <taxon>Chitinophagales</taxon>
        <taxon>Chitinophagaceae</taxon>
        <taxon>Chitinophaga</taxon>
    </lineage>
</organism>
<dbReference type="PROSITE" id="PS51257">
    <property type="entry name" value="PROKAR_LIPOPROTEIN"/>
    <property type="match status" value="1"/>
</dbReference>
<keyword evidence="3" id="KW-1185">Reference proteome</keyword>
<reference evidence="3" key="1">
    <citation type="submission" date="2024-03" db="EMBL/GenBank/DDBJ databases">
        <title>Chitinophaga horti sp. nov., isolated from garden soil.</title>
        <authorList>
            <person name="Lee D.S."/>
            <person name="Han D.M."/>
            <person name="Baek J.H."/>
            <person name="Choi D.G."/>
            <person name="Jeon J.H."/>
            <person name="Jeon C.O."/>
        </authorList>
    </citation>
    <scope>NUCLEOTIDE SEQUENCE [LARGE SCALE GENOMIC DNA]</scope>
    <source>
        <strain evidence="3">GPA1</strain>
    </source>
</reference>
<dbReference type="Gene3D" id="2.30.180.10">
    <property type="entry name" value="FAS1 domain"/>
    <property type="match status" value="2"/>
</dbReference>
<gene>
    <name evidence="2" type="ORF">WJU16_09615</name>
</gene>
<dbReference type="SMART" id="SM00554">
    <property type="entry name" value="FAS1"/>
    <property type="match status" value="2"/>
</dbReference>
<evidence type="ECO:0000313" key="2">
    <source>
        <dbReference type="EMBL" id="WZN43287.1"/>
    </source>
</evidence>
<evidence type="ECO:0000313" key="3">
    <source>
        <dbReference type="Proteomes" id="UP001485459"/>
    </source>
</evidence>
<evidence type="ECO:0000259" key="1">
    <source>
        <dbReference type="PROSITE" id="PS50213"/>
    </source>
</evidence>
<dbReference type="PANTHER" id="PTHR10900">
    <property type="entry name" value="PERIOSTIN-RELATED"/>
    <property type="match status" value="1"/>
</dbReference>
<dbReference type="RefSeq" id="WP_341838103.1">
    <property type="nucleotide sequence ID" value="NZ_CP149822.1"/>
</dbReference>
<dbReference type="InterPro" id="IPR050904">
    <property type="entry name" value="Adhesion/Biosynth-related"/>
</dbReference>
<dbReference type="InterPro" id="IPR000782">
    <property type="entry name" value="FAS1_domain"/>
</dbReference>
<dbReference type="EMBL" id="CP149822">
    <property type="protein sequence ID" value="WZN43287.1"/>
    <property type="molecule type" value="Genomic_DNA"/>
</dbReference>
<protein>
    <submittedName>
        <fullName evidence="2">Fasciclin domain-containing protein</fullName>
    </submittedName>
</protein>
<name>A0ABZ2YV49_9BACT</name>
<accession>A0ABZ2YV49</accession>
<dbReference type="PROSITE" id="PS50213">
    <property type="entry name" value="FAS1"/>
    <property type="match status" value="2"/>
</dbReference>